<evidence type="ECO:0000256" key="3">
    <source>
        <dbReference type="ARBA" id="ARBA00022729"/>
    </source>
</evidence>
<dbReference type="Gene3D" id="2.40.128.20">
    <property type="match status" value="1"/>
</dbReference>
<keyword evidence="5" id="KW-1133">Transmembrane helix</keyword>
<feature type="transmembrane region" description="Helical" evidence="5">
    <location>
        <begin position="6"/>
        <end position="29"/>
    </location>
</feature>
<dbReference type="GO" id="GO:0005576">
    <property type="term" value="C:extracellular region"/>
    <property type="evidence" value="ECO:0007669"/>
    <property type="project" value="UniProtKB-SubCell"/>
</dbReference>
<protein>
    <submittedName>
        <fullName evidence="6">Uncharacterized protein</fullName>
    </submittedName>
</protein>
<organism evidence="6 7">
    <name type="scientific">Rhynocoris fuscipes</name>
    <dbReference type="NCBI Taxonomy" id="488301"/>
    <lineage>
        <taxon>Eukaryota</taxon>
        <taxon>Metazoa</taxon>
        <taxon>Ecdysozoa</taxon>
        <taxon>Arthropoda</taxon>
        <taxon>Hexapoda</taxon>
        <taxon>Insecta</taxon>
        <taxon>Pterygota</taxon>
        <taxon>Neoptera</taxon>
        <taxon>Paraneoptera</taxon>
        <taxon>Hemiptera</taxon>
        <taxon>Heteroptera</taxon>
        <taxon>Panheteroptera</taxon>
        <taxon>Cimicomorpha</taxon>
        <taxon>Reduviidae</taxon>
        <taxon>Harpactorinae</taxon>
        <taxon>Harpactorini</taxon>
        <taxon>Rhynocoris</taxon>
    </lineage>
</organism>
<evidence type="ECO:0000256" key="5">
    <source>
        <dbReference type="SAM" id="Phobius"/>
    </source>
</evidence>
<dbReference type="Pfam" id="PF03973">
    <property type="entry name" value="Triabin"/>
    <property type="match status" value="1"/>
</dbReference>
<comment type="subcellular location">
    <subcellularLocation>
        <location evidence="1">Secreted</location>
    </subcellularLocation>
</comment>
<dbReference type="EMBL" id="JAPXFL010000001">
    <property type="protein sequence ID" value="KAK9511929.1"/>
    <property type="molecule type" value="Genomic_DNA"/>
</dbReference>
<keyword evidence="5" id="KW-0812">Transmembrane</keyword>
<sequence length="210" mass="24465">MGKMIFKFPVLFTILFNIKDAGIMILMIIGIKMPIATSMGTGKCPVMKNCTVLVWSNFQGIWYEYASYGDYTTRSLYKCMKYTFSTTETEVNAVREFVSKWNDGLSSTNYEVQYDGFFDFILKTESGSEEKIWVLETDYNNFAILWTCYDYGALGEYFYMESSWILTRTSKEYAAVDVEIKIDEALKRHSIERISYDPVEREDCPNYPNN</sequence>
<accession>A0AAW1DSS5</accession>
<evidence type="ECO:0000256" key="1">
    <source>
        <dbReference type="ARBA" id="ARBA00004613"/>
    </source>
</evidence>
<dbReference type="Proteomes" id="UP001461498">
    <property type="component" value="Unassembled WGS sequence"/>
</dbReference>
<evidence type="ECO:0000256" key="2">
    <source>
        <dbReference type="ARBA" id="ARBA00022525"/>
    </source>
</evidence>
<name>A0AAW1DSS5_9HEMI</name>
<evidence type="ECO:0000313" key="7">
    <source>
        <dbReference type="Proteomes" id="UP001461498"/>
    </source>
</evidence>
<comment type="caution">
    <text evidence="6">The sequence shown here is derived from an EMBL/GenBank/DDBJ whole genome shotgun (WGS) entry which is preliminary data.</text>
</comment>
<evidence type="ECO:0000313" key="6">
    <source>
        <dbReference type="EMBL" id="KAK9511929.1"/>
    </source>
</evidence>
<dbReference type="GO" id="GO:0030682">
    <property type="term" value="P:symbiont-mediated perturbation of host defenses"/>
    <property type="evidence" value="ECO:0007669"/>
    <property type="project" value="InterPro"/>
</dbReference>
<comment type="similarity">
    <text evidence="4">Belongs to the calycin superfamily. Triabin family.</text>
</comment>
<dbReference type="AlphaFoldDB" id="A0AAW1DSS5"/>
<keyword evidence="2" id="KW-0964">Secreted</keyword>
<dbReference type="InterPro" id="IPR012674">
    <property type="entry name" value="Calycin"/>
</dbReference>
<dbReference type="InterPro" id="IPR005657">
    <property type="entry name" value="Triabi/Procalin"/>
</dbReference>
<keyword evidence="5" id="KW-0472">Membrane</keyword>
<proteinExistence type="inferred from homology"/>
<evidence type="ECO:0000256" key="4">
    <source>
        <dbReference type="ARBA" id="ARBA00034121"/>
    </source>
</evidence>
<keyword evidence="3" id="KW-0732">Signal</keyword>
<reference evidence="6 7" key="1">
    <citation type="submission" date="2022-12" db="EMBL/GenBank/DDBJ databases">
        <title>Chromosome-level genome assembly of true bugs.</title>
        <authorList>
            <person name="Ma L."/>
            <person name="Li H."/>
        </authorList>
    </citation>
    <scope>NUCLEOTIDE SEQUENCE [LARGE SCALE GENOMIC DNA]</scope>
    <source>
        <strain evidence="6">Lab_2022b</strain>
    </source>
</reference>
<dbReference type="SUPFAM" id="SSF50814">
    <property type="entry name" value="Lipocalins"/>
    <property type="match status" value="1"/>
</dbReference>
<keyword evidence="7" id="KW-1185">Reference proteome</keyword>
<gene>
    <name evidence="6" type="ORF">O3M35_000489</name>
</gene>